<gene>
    <name evidence="8" type="primary">TSR1</name>
    <name evidence="7" type="ORF">HCEG_05715</name>
    <name evidence="8" type="ORF">I7I53_05529</name>
</gene>
<dbReference type="VEuPathDB" id="FungiDB:I7I53_05529"/>
<feature type="domain" description="Bms1-type G" evidence="6">
    <location>
        <begin position="88"/>
        <end position="247"/>
    </location>
</feature>
<dbReference type="OrthoDB" id="119302at2759"/>
<dbReference type="GO" id="GO:0000479">
    <property type="term" value="P:endonucleolytic cleavage of tricistronic rRNA transcript (SSU-rRNA, 5.8S rRNA, LSU-rRNA)"/>
    <property type="evidence" value="ECO:0007669"/>
    <property type="project" value="TreeGrafter"/>
</dbReference>
<dbReference type="SMART" id="SM00785">
    <property type="entry name" value="AARP2CN"/>
    <property type="match status" value="1"/>
</dbReference>
<dbReference type="AlphaFoldDB" id="F0UJ03"/>
<comment type="similarity">
    <text evidence="4">Belongs to the TRAFAC class translation factor GTPase superfamily. Bms1-like GTPase family. TSR1 subfamily.</text>
</comment>
<dbReference type="Proteomes" id="UP000008142">
    <property type="component" value="Unassembled WGS sequence"/>
</dbReference>
<feature type="region of interest" description="Disordered" evidence="5">
    <location>
        <begin position="40"/>
        <end position="76"/>
    </location>
</feature>
<evidence type="ECO:0000313" key="8">
    <source>
        <dbReference type="EMBL" id="QSS57126.1"/>
    </source>
</evidence>
<dbReference type="InterPro" id="IPR039761">
    <property type="entry name" value="Bms1/Tsr1"/>
</dbReference>
<evidence type="ECO:0000313" key="7">
    <source>
        <dbReference type="EMBL" id="EGC46500.1"/>
    </source>
</evidence>
<dbReference type="Pfam" id="PF08142">
    <property type="entry name" value="AARP2CN"/>
    <property type="match status" value="1"/>
</dbReference>
<dbReference type="GO" id="GO:0005525">
    <property type="term" value="F:GTP binding"/>
    <property type="evidence" value="ECO:0007669"/>
    <property type="project" value="TreeGrafter"/>
</dbReference>
<feature type="compositionally biased region" description="Basic residues" evidence="5">
    <location>
        <begin position="63"/>
        <end position="73"/>
    </location>
</feature>
<dbReference type="InterPro" id="IPR030387">
    <property type="entry name" value="G_Bms1/Tsr1_dom"/>
</dbReference>
<protein>
    <submittedName>
        <fullName evidence="7">Ribosome biogenesis protein TSR1</fullName>
    </submittedName>
</protein>
<dbReference type="PANTHER" id="PTHR12858">
    <property type="entry name" value="RIBOSOME BIOGENESIS PROTEIN"/>
    <property type="match status" value="1"/>
</dbReference>
<evidence type="ECO:0000256" key="2">
    <source>
        <dbReference type="ARBA" id="ARBA00022517"/>
    </source>
</evidence>
<proteinExistence type="inferred from homology"/>
<keyword evidence="2" id="KW-0690">Ribosome biogenesis</keyword>
<dbReference type="GO" id="GO:0030688">
    <property type="term" value="C:preribosome, small subunit precursor"/>
    <property type="evidence" value="ECO:0007669"/>
    <property type="project" value="TreeGrafter"/>
</dbReference>
<dbReference type="SMART" id="SM01362">
    <property type="entry name" value="DUF663"/>
    <property type="match status" value="1"/>
</dbReference>
<dbReference type="EMBL" id="DS990639">
    <property type="protein sequence ID" value="EGC46500.1"/>
    <property type="molecule type" value="Genomic_DNA"/>
</dbReference>
<reference evidence="8" key="2">
    <citation type="submission" date="2021-01" db="EMBL/GenBank/DDBJ databases">
        <title>Chromosome-level genome assembly of a human fungal pathogen reveals clustering of transcriptionally co-regulated genes.</title>
        <authorList>
            <person name="Voorhies M."/>
            <person name="Cohen S."/>
            <person name="Shea T.P."/>
            <person name="Petrus S."/>
            <person name="Munoz J.F."/>
            <person name="Poplawski S."/>
            <person name="Goldman W.E."/>
            <person name="Michael T."/>
            <person name="Cuomo C.A."/>
            <person name="Sil A."/>
            <person name="Beyhan S."/>
        </authorList>
    </citation>
    <scope>NUCLEOTIDE SEQUENCE</scope>
    <source>
        <strain evidence="8">H88</strain>
    </source>
</reference>
<evidence type="ECO:0000313" key="9">
    <source>
        <dbReference type="Proteomes" id="UP000008142"/>
    </source>
</evidence>
<evidence type="ECO:0000256" key="3">
    <source>
        <dbReference type="ARBA" id="ARBA00023242"/>
    </source>
</evidence>
<sequence length="819" mass="91610">MAPSAVAVPHHHRNTTKSINKAFKSKHMSKGTLRDLSKGKIEERGSRKTPHQQLMSKLDRRNQARQKQRLKHKNQSESVSIFSGQNGASKHVAVIPLADTVNTEAAVRSLNESLDISETDIQGRMYRVRIERFKQNVLYIPTRKDLISALDTCRLADFVIFILPADNKLDEGAKLMLRAIEGQGISNVLAVVQGLEKITPPKKRQQFTASLKCFVAHFFPTLDKVHSLDSRQECSNIVRGICTATPKGIRWRDDRSWMLIESVLWPESSSEASGEVIVTGVVRGRGLKADRLVHIPTWGDYKITSITAAPSLSLKQREADGGMSISNTVEQQVLDQPSVDCDDMATVAPEEVVMMDDTISMADTAKKGVLLDDHHYFSDGDDKHASRPRRLPKGTSDYQAAWYLDDVSDSGSDLVDEMDDIDEGMDLDTPAGPEDGFFNPDNRDTMTEAGPSEYPQSEMFLDPSPEDEAQQIEEYRASRKNEAKDDLEFPDEIELHPSTVARERLGRYRGLKSFKMSRWEVEEDRAHEPEDWNRLLQVVDYKGSKNQCLREALVGGVKAGTRVNVHLSDVPLHLKSLPSQPTSLFSLLRHEHKLAVVNINMSLNSTVEEPLKSKEELIIQCGPRRLVIKPIFSAAGNTPNNVHKFDRYLHPGRSAVATFIGPVSWGSIPVLVFKKTATTATDAEAMDPSTDNSGNTLPVTSSSNELENWELIGSGTTIAPDHSRVVAKRVILTGHPYKIHKKVVTVRYMFFNAEDVNWFKALQLWTKRGRSGYIKESLGTHGYFKATFDAKINPQDAIGISLYKRVFPRKAVAWGQEAH</sequence>
<keyword evidence="3" id="KW-0539">Nucleus</keyword>
<organism evidence="9">
    <name type="scientific">Ajellomyces capsulatus (strain H88)</name>
    <name type="common">Darling's disease fungus</name>
    <name type="synonym">Histoplasma capsulatum</name>
    <dbReference type="NCBI Taxonomy" id="544711"/>
    <lineage>
        <taxon>Eukaryota</taxon>
        <taxon>Fungi</taxon>
        <taxon>Dikarya</taxon>
        <taxon>Ascomycota</taxon>
        <taxon>Pezizomycotina</taxon>
        <taxon>Eurotiomycetes</taxon>
        <taxon>Eurotiomycetidae</taxon>
        <taxon>Onygenales</taxon>
        <taxon>Ajellomycetaceae</taxon>
        <taxon>Histoplasma</taxon>
    </lineage>
</organism>
<dbReference type="InterPro" id="IPR007034">
    <property type="entry name" value="BMS1_TSR1_C"/>
</dbReference>
<feature type="region of interest" description="Disordered" evidence="5">
    <location>
        <begin position="429"/>
        <end position="452"/>
    </location>
</feature>
<dbReference type="EMBL" id="CP069106">
    <property type="protein sequence ID" value="QSS57126.1"/>
    <property type="molecule type" value="Genomic_DNA"/>
</dbReference>
<dbReference type="OMA" id="MNLPRFK"/>
<comment type="subcellular location">
    <subcellularLocation>
        <location evidence="1">Nucleus</location>
        <location evidence="1">Nucleolus</location>
    </subcellularLocation>
</comment>
<name>F0UJ03_AJEC8</name>
<dbReference type="STRING" id="544711.F0UJ03"/>
<dbReference type="GO" id="GO:0003924">
    <property type="term" value="F:GTPase activity"/>
    <property type="evidence" value="ECO:0007669"/>
    <property type="project" value="TreeGrafter"/>
</dbReference>
<accession>F0UJ03</accession>
<evidence type="ECO:0000256" key="5">
    <source>
        <dbReference type="SAM" id="MobiDB-lite"/>
    </source>
</evidence>
<dbReference type="GO" id="GO:0005730">
    <property type="term" value="C:nucleolus"/>
    <property type="evidence" value="ECO:0007669"/>
    <property type="project" value="UniProtKB-SubCell"/>
</dbReference>
<dbReference type="Pfam" id="PF04950">
    <property type="entry name" value="RIBIOP_C"/>
    <property type="match status" value="1"/>
</dbReference>
<reference evidence="9" key="1">
    <citation type="submission" date="2008-07" db="EMBL/GenBank/DDBJ databases">
        <title>Annotation of Ajellomyces capsulatus strain H88.</title>
        <authorList>
            <person name="Champion M."/>
            <person name="Cuomo C."/>
            <person name="Ma L.-J."/>
            <person name="Henn M.R."/>
            <person name="Sil A."/>
            <person name="Goldman B."/>
            <person name="Young S.K."/>
            <person name="Kodira C.D."/>
            <person name="Zeng Q."/>
            <person name="Koehrsen M."/>
            <person name="Alvarado L."/>
            <person name="Berlin A."/>
            <person name="Borenstein D."/>
            <person name="Chen Z."/>
            <person name="Engels R."/>
            <person name="Freedman E."/>
            <person name="Gellesch M."/>
            <person name="Goldberg J."/>
            <person name="Griggs A."/>
            <person name="Gujja S."/>
            <person name="Heiman D."/>
            <person name="Hepburn T."/>
            <person name="Howarth C."/>
            <person name="Jen D."/>
            <person name="Larson L."/>
            <person name="Lewis B."/>
            <person name="Mehta T."/>
            <person name="Park D."/>
            <person name="Pearson M."/>
            <person name="Roberts A."/>
            <person name="Saif S."/>
            <person name="Shea T."/>
            <person name="Shenoy N."/>
            <person name="Sisk P."/>
            <person name="Stolte C."/>
            <person name="Sykes S."/>
            <person name="Walk T."/>
            <person name="White J."/>
            <person name="Yandava C."/>
            <person name="Klein B."/>
            <person name="McEwen J.G."/>
            <person name="Puccia R."/>
            <person name="Goldman G.H."/>
            <person name="Felipe M.S."/>
            <person name="Nino-Vega G."/>
            <person name="San-Blas G."/>
            <person name="Taylor J."/>
            <person name="Mendoza L."/>
            <person name="Galagan J."/>
            <person name="Nusbaum C."/>
            <person name="Birren B."/>
        </authorList>
    </citation>
    <scope>NUCLEOTIDE SEQUENCE [LARGE SCALE GENOMIC DNA]</scope>
    <source>
        <strain evidence="9">H88</strain>
    </source>
</reference>
<dbReference type="PROSITE" id="PS51714">
    <property type="entry name" value="G_BMS1"/>
    <property type="match status" value="1"/>
</dbReference>
<dbReference type="HOGENOM" id="CLU_009858_1_0_1"/>
<evidence type="ECO:0000256" key="4">
    <source>
        <dbReference type="ARBA" id="ARBA00038288"/>
    </source>
</evidence>
<dbReference type="GO" id="GO:0034511">
    <property type="term" value="F:U3 snoRNA binding"/>
    <property type="evidence" value="ECO:0007669"/>
    <property type="project" value="TreeGrafter"/>
</dbReference>
<dbReference type="PANTHER" id="PTHR12858:SF1">
    <property type="entry name" value="PRE-RRNA-PROCESSING PROTEIN TSR1 HOMOLOG"/>
    <property type="match status" value="1"/>
</dbReference>
<dbReference type="GO" id="GO:0000462">
    <property type="term" value="P:maturation of SSU-rRNA from tricistronic rRNA transcript (SSU-rRNA, 5.8S rRNA, LSU-rRNA)"/>
    <property type="evidence" value="ECO:0007669"/>
    <property type="project" value="TreeGrafter"/>
</dbReference>
<dbReference type="Proteomes" id="UP000663419">
    <property type="component" value="Chromosome 5"/>
</dbReference>
<evidence type="ECO:0000259" key="6">
    <source>
        <dbReference type="PROSITE" id="PS51714"/>
    </source>
</evidence>
<dbReference type="InterPro" id="IPR012948">
    <property type="entry name" value="AARP2CN"/>
</dbReference>
<evidence type="ECO:0000256" key="1">
    <source>
        <dbReference type="ARBA" id="ARBA00004604"/>
    </source>
</evidence>
<dbReference type="Pfam" id="PF22298">
    <property type="entry name" value="Tsr1_G-like"/>
    <property type="match status" value="1"/>
</dbReference>